<dbReference type="STRING" id="208439.AJAP_16335"/>
<dbReference type="KEGG" id="aja:AJAP_16335"/>
<gene>
    <name evidence="2" type="ORF">AJAP_16335</name>
</gene>
<protein>
    <submittedName>
        <fullName evidence="2">Putative secreted protein</fullName>
    </submittedName>
</protein>
<evidence type="ECO:0000313" key="3">
    <source>
        <dbReference type="Proteomes" id="UP000028492"/>
    </source>
</evidence>
<reference evidence="2 3" key="1">
    <citation type="journal article" date="2014" name="J. Biotechnol.">
        <title>Complete genome sequence of the actinobacterium Amycolatopsis japonica MG417-CF17(T) (=DSM 44213T) producing (S,S)-N,N'-ethylenediaminedisuccinic acid.</title>
        <authorList>
            <person name="Stegmann E."/>
            <person name="Albersmeier A."/>
            <person name="Spohn M."/>
            <person name="Gert H."/>
            <person name="Weber T."/>
            <person name="Wohlleben W."/>
            <person name="Kalinowski J."/>
            <person name="Ruckert C."/>
        </authorList>
    </citation>
    <scope>NUCLEOTIDE SEQUENCE [LARGE SCALE GENOMIC DNA]</scope>
    <source>
        <strain evidence="3">MG417-CF17 (DSM 44213)</strain>
    </source>
</reference>
<keyword evidence="3" id="KW-1185">Reference proteome</keyword>
<accession>A0A075V0W4</accession>
<sequence length="87" mass="9360">MGKFVTKAALAAGIAVAALPLGMASAGAAPVAAEPAQQVGTAGMKFYDDYWTLKSCKTVGNWGLKKGKWSVYECQFSGWDWDLYYDK</sequence>
<dbReference type="AlphaFoldDB" id="A0A075V0W4"/>
<keyword evidence="1" id="KW-0732">Signal</keyword>
<dbReference type="EMBL" id="CP008953">
    <property type="protein sequence ID" value="AIG76140.1"/>
    <property type="molecule type" value="Genomic_DNA"/>
</dbReference>
<feature type="chain" id="PRO_5001710246" evidence="1">
    <location>
        <begin position="29"/>
        <end position="87"/>
    </location>
</feature>
<name>A0A075V0W4_9PSEU</name>
<dbReference type="HOGENOM" id="CLU_2384812_0_0_11"/>
<evidence type="ECO:0000256" key="1">
    <source>
        <dbReference type="SAM" id="SignalP"/>
    </source>
</evidence>
<evidence type="ECO:0000313" key="2">
    <source>
        <dbReference type="EMBL" id="AIG76140.1"/>
    </source>
</evidence>
<dbReference type="RefSeq" id="WP_038512396.1">
    <property type="nucleotide sequence ID" value="NZ_CP008953.1"/>
</dbReference>
<organism evidence="2 3">
    <name type="scientific">Amycolatopsis japonica</name>
    <dbReference type="NCBI Taxonomy" id="208439"/>
    <lineage>
        <taxon>Bacteria</taxon>
        <taxon>Bacillati</taxon>
        <taxon>Actinomycetota</taxon>
        <taxon>Actinomycetes</taxon>
        <taxon>Pseudonocardiales</taxon>
        <taxon>Pseudonocardiaceae</taxon>
        <taxon>Amycolatopsis</taxon>
        <taxon>Amycolatopsis japonica group</taxon>
    </lineage>
</organism>
<dbReference type="Proteomes" id="UP000028492">
    <property type="component" value="Chromosome"/>
</dbReference>
<feature type="signal peptide" evidence="1">
    <location>
        <begin position="1"/>
        <end position="28"/>
    </location>
</feature>
<proteinExistence type="predicted"/>